<feature type="domain" description="Fibronectin type-III" evidence="3">
    <location>
        <begin position="488"/>
        <end position="589"/>
    </location>
</feature>
<evidence type="ECO:0000259" key="3">
    <source>
        <dbReference type="PROSITE" id="PS50853"/>
    </source>
</evidence>
<comment type="caution">
    <text evidence="4">The sequence shown here is derived from an EMBL/GenBank/DDBJ whole genome shotgun (WGS) entry which is preliminary data.</text>
</comment>
<dbReference type="PANTHER" id="PTHR39069:SF8">
    <property type="entry name" value="FI17111P1"/>
    <property type="match status" value="1"/>
</dbReference>
<evidence type="ECO:0000313" key="4">
    <source>
        <dbReference type="EMBL" id="KAH3889058.1"/>
    </source>
</evidence>
<dbReference type="PROSITE" id="PS50853">
    <property type="entry name" value="FN3"/>
    <property type="match status" value="4"/>
</dbReference>
<feature type="signal peptide" evidence="2">
    <location>
        <begin position="1"/>
        <end position="26"/>
    </location>
</feature>
<keyword evidence="5" id="KW-1185">Reference proteome</keyword>
<gene>
    <name evidence="4" type="ORF">DPMN_013106</name>
</gene>
<dbReference type="InterPro" id="IPR000742">
    <property type="entry name" value="EGF"/>
</dbReference>
<organism evidence="4 5">
    <name type="scientific">Dreissena polymorpha</name>
    <name type="common">Zebra mussel</name>
    <name type="synonym">Mytilus polymorpha</name>
    <dbReference type="NCBI Taxonomy" id="45954"/>
    <lineage>
        <taxon>Eukaryota</taxon>
        <taxon>Metazoa</taxon>
        <taxon>Spiralia</taxon>
        <taxon>Lophotrochozoa</taxon>
        <taxon>Mollusca</taxon>
        <taxon>Bivalvia</taxon>
        <taxon>Autobranchia</taxon>
        <taxon>Heteroconchia</taxon>
        <taxon>Euheterodonta</taxon>
        <taxon>Imparidentia</taxon>
        <taxon>Neoheterodontei</taxon>
        <taxon>Myida</taxon>
        <taxon>Dreissenoidea</taxon>
        <taxon>Dreissenidae</taxon>
        <taxon>Dreissena</taxon>
    </lineage>
</organism>
<evidence type="ECO:0000256" key="2">
    <source>
        <dbReference type="SAM" id="SignalP"/>
    </source>
</evidence>
<evidence type="ECO:0000256" key="1">
    <source>
        <dbReference type="SAM" id="MobiDB-lite"/>
    </source>
</evidence>
<feature type="domain" description="Fibronectin type-III" evidence="3">
    <location>
        <begin position="689"/>
        <end position="781"/>
    </location>
</feature>
<proteinExistence type="predicted"/>
<feature type="non-terminal residue" evidence="4">
    <location>
        <position position="1"/>
    </location>
</feature>
<dbReference type="SUPFAM" id="SSF49265">
    <property type="entry name" value="Fibronectin type III"/>
    <property type="match status" value="4"/>
</dbReference>
<dbReference type="Gene3D" id="2.60.40.10">
    <property type="entry name" value="Immunoglobulins"/>
    <property type="match status" value="4"/>
</dbReference>
<reference evidence="4" key="2">
    <citation type="submission" date="2020-11" db="EMBL/GenBank/DDBJ databases">
        <authorList>
            <person name="McCartney M.A."/>
            <person name="Auch B."/>
            <person name="Kono T."/>
            <person name="Mallez S."/>
            <person name="Becker A."/>
            <person name="Gohl D.M."/>
            <person name="Silverstein K.A.T."/>
            <person name="Koren S."/>
            <person name="Bechman K.B."/>
            <person name="Herman A."/>
            <person name="Abrahante J.E."/>
            <person name="Garbe J."/>
        </authorList>
    </citation>
    <scope>NUCLEOTIDE SEQUENCE</scope>
    <source>
        <strain evidence="4">Duluth1</strain>
        <tissue evidence="4">Whole animal</tissue>
    </source>
</reference>
<feature type="domain" description="Fibronectin type-III" evidence="3">
    <location>
        <begin position="788"/>
        <end position="913"/>
    </location>
</feature>
<name>A0A9D4N719_DREPO</name>
<dbReference type="SMART" id="SM00181">
    <property type="entry name" value="EGF"/>
    <property type="match status" value="10"/>
</dbReference>
<keyword evidence="2" id="KW-0732">Signal</keyword>
<protein>
    <recommendedName>
        <fullName evidence="3">Fibronectin type-III domain-containing protein</fullName>
    </recommendedName>
</protein>
<accession>A0A9D4N719</accession>
<dbReference type="Proteomes" id="UP000828390">
    <property type="component" value="Unassembled WGS sequence"/>
</dbReference>
<dbReference type="InterPro" id="IPR006149">
    <property type="entry name" value="EB_dom"/>
</dbReference>
<dbReference type="PANTHER" id="PTHR39069">
    <property type="entry name" value="ECDYSONE-INDUCIBLE GENE E1, ISOFORM A"/>
    <property type="match status" value="1"/>
</dbReference>
<dbReference type="InterPro" id="IPR013783">
    <property type="entry name" value="Ig-like_fold"/>
</dbReference>
<reference evidence="4" key="1">
    <citation type="journal article" date="2019" name="bioRxiv">
        <title>The Genome of the Zebra Mussel, Dreissena polymorpha: A Resource for Invasive Species Research.</title>
        <authorList>
            <person name="McCartney M.A."/>
            <person name="Auch B."/>
            <person name="Kono T."/>
            <person name="Mallez S."/>
            <person name="Zhang Y."/>
            <person name="Obille A."/>
            <person name="Becker A."/>
            <person name="Abrahante J.E."/>
            <person name="Garbe J."/>
            <person name="Badalamenti J.P."/>
            <person name="Herman A."/>
            <person name="Mangelson H."/>
            <person name="Liachko I."/>
            <person name="Sullivan S."/>
            <person name="Sone E.D."/>
            <person name="Koren S."/>
            <person name="Silverstein K.A.T."/>
            <person name="Beckman K.B."/>
            <person name="Gohl D.M."/>
        </authorList>
    </citation>
    <scope>NUCLEOTIDE SEQUENCE</scope>
    <source>
        <strain evidence="4">Duluth1</strain>
        <tissue evidence="4">Whole animal</tissue>
    </source>
</reference>
<dbReference type="Pfam" id="PF00041">
    <property type="entry name" value="fn3"/>
    <property type="match status" value="4"/>
</dbReference>
<dbReference type="SMART" id="SM00060">
    <property type="entry name" value="FN3"/>
    <property type="match status" value="4"/>
</dbReference>
<dbReference type="CDD" id="cd00063">
    <property type="entry name" value="FN3"/>
    <property type="match status" value="3"/>
</dbReference>
<dbReference type="Pfam" id="PF01683">
    <property type="entry name" value="EB"/>
    <property type="match status" value="3"/>
</dbReference>
<sequence>MIDNEKVIVLAIVCCLCLCLLKRCDAAEYDGECNSSDKLCTDMGTICSQTTTKCVCNSTGFYYTGNSCSAKLALNQRPCIVYQSDTTSACLTANAFCPGNNGQCTCKPDYYEVNTTCNPNKVLGDTCSSIIKCADTNAVCTTGKCVCNTGYYDSSGDIFGGTCEQNKILGDTCSSIIKCADTNAVCTTGKCVCNTGYYDSTGDTFGGTCEQSKALGDACSSIIKCADTNAVCTSGKCFCNTGYYDSTGDTFGGTCEQNRVLGDTCSSVIKCADTNAVCTSGKCVCNTKYYDSTGDTFGGTCEQNKVLGDTCSSIIKCADTNAVCISGKCVCNTGYYDSSGDIFGGTCEQNKVLGDACSSISKCADTYAVCTSGKCVCNTGYYDSTGDTFGGTCEQNRVLGDTCSSVIKCADTNAVCTSGKCVCNTKYYDSTGDTFGGTCEQKKLLGDACNAIVLCADTNLKCGGNKCVCADGFYDENGEAITRGNCLPMSNLKVAILIQSVTTTTMTVNWTISGDKQSFINAFSVQWTPVTGGTSAGPFHYSGTERTAAASNLTPGRAYNVTLTSVNTQTQIDSNRTTSYTKQQAMKPNAPARVLEEELDVQQDNAVVLTFETPAGFAHNYLVSVTNFSTAATISWLNSNTVRIADLRFANGARYWIKIASLSEVVEGRFESSDEFTWPIKTVVHIPDPPGSVTCIKRMETSIDLQWSLPEKPNGDLRRFIINATSSGQTIVVSTSDVTTMFTVTGLSPGTNYGFRVYTENENFISTTYAATVGGVDACKTKANMSESPQNLQIPVGAITSRSIKLSFERPAKIYSEELLGYMIHLQAEGQSCMQLLYSCSDCRSSFSKVIENEQPCPNSVTENKTKASLNQTQTANITGLLPDTEYTITVEAVTETGRGRSATETPTTQEEEPKAPPTNITVTNIEKKSFVVTWDLIGPRPGKVIYTVILTPDEGAPNKTYSVEGFRNKSAIADDLEEYWNYKVAVSAKTNVGKAKLSTTTNPFKTHPAAPGKVTNFDVIVASNRTDNFTALTVQWGPPAPLEWNSVIVKYVLK</sequence>
<evidence type="ECO:0000313" key="5">
    <source>
        <dbReference type="Proteomes" id="UP000828390"/>
    </source>
</evidence>
<dbReference type="InterPro" id="IPR036116">
    <property type="entry name" value="FN3_sf"/>
</dbReference>
<dbReference type="EMBL" id="JAIWYP010000001">
    <property type="protein sequence ID" value="KAH3889058.1"/>
    <property type="molecule type" value="Genomic_DNA"/>
</dbReference>
<dbReference type="AlphaFoldDB" id="A0A9D4N719"/>
<dbReference type="InterPro" id="IPR003961">
    <property type="entry name" value="FN3_dom"/>
</dbReference>
<feature type="chain" id="PRO_5038350381" description="Fibronectin type-III domain-containing protein" evidence="2">
    <location>
        <begin position="27"/>
        <end position="1055"/>
    </location>
</feature>
<feature type="region of interest" description="Disordered" evidence="1">
    <location>
        <begin position="897"/>
        <end position="920"/>
    </location>
</feature>
<feature type="domain" description="Fibronectin type-III" evidence="3">
    <location>
        <begin position="917"/>
        <end position="1010"/>
    </location>
</feature>